<evidence type="ECO:0000313" key="9">
    <source>
        <dbReference type="EMBL" id="KPL82434.1"/>
    </source>
</evidence>
<comment type="caution">
    <text evidence="9">The sequence shown here is derived from an EMBL/GenBank/DDBJ whole genome shotgun (WGS) entry which is preliminary data.</text>
</comment>
<dbReference type="CDD" id="cd05656">
    <property type="entry name" value="M42_Frv"/>
    <property type="match status" value="1"/>
</dbReference>
<dbReference type="Gene3D" id="3.40.630.10">
    <property type="entry name" value="Zn peptidases"/>
    <property type="match status" value="1"/>
</dbReference>
<dbReference type="Proteomes" id="UP000050544">
    <property type="component" value="Unassembled WGS sequence"/>
</dbReference>
<dbReference type="STRING" id="869279.SE15_09760"/>
<dbReference type="GO" id="GO:0004177">
    <property type="term" value="F:aminopeptidase activity"/>
    <property type="evidence" value="ECO:0007669"/>
    <property type="project" value="UniProtKB-UniRule"/>
</dbReference>
<dbReference type="Pfam" id="PF05343">
    <property type="entry name" value="Peptidase_M42"/>
    <property type="match status" value="1"/>
</dbReference>
<dbReference type="OrthoDB" id="9772053at2"/>
<evidence type="ECO:0000256" key="1">
    <source>
        <dbReference type="ARBA" id="ARBA00006272"/>
    </source>
</evidence>
<evidence type="ECO:0000256" key="6">
    <source>
        <dbReference type="PIRNR" id="PIRNR001123"/>
    </source>
</evidence>
<dbReference type="SUPFAM" id="SSF101821">
    <property type="entry name" value="Aminopeptidase/glucanase lid domain"/>
    <property type="match status" value="1"/>
</dbReference>
<comment type="similarity">
    <text evidence="1 6">Belongs to the peptidase M42 family.</text>
</comment>
<keyword evidence="5" id="KW-0378">Hydrolase</keyword>
<feature type="active site" description="Proton acceptor" evidence="7">
    <location>
        <position position="194"/>
    </location>
</feature>
<dbReference type="PIRSF" id="PIRSF001123">
    <property type="entry name" value="PepA_GA"/>
    <property type="match status" value="1"/>
</dbReference>
<feature type="binding site" evidence="8">
    <location>
        <position position="217"/>
    </location>
    <ligand>
        <name>Zn(2+)</name>
        <dbReference type="ChEBI" id="CHEBI:29105"/>
        <label>1</label>
    </ligand>
</feature>
<protein>
    <submittedName>
        <fullName evidence="9">Aminopeptidase</fullName>
    </submittedName>
</protein>
<dbReference type="Gene3D" id="2.40.30.40">
    <property type="entry name" value="Peptidase M42, domain 2"/>
    <property type="match status" value="1"/>
</dbReference>
<evidence type="ECO:0000256" key="3">
    <source>
        <dbReference type="ARBA" id="ARBA00022670"/>
    </source>
</evidence>
<dbReference type="PANTHER" id="PTHR32481:SF9">
    <property type="entry name" value="ENDOGLUCANASE"/>
    <property type="match status" value="1"/>
</dbReference>
<evidence type="ECO:0000256" key="4">
    <source>
        <dbReference type="ARBA" id="ARBA00022723"/>
    </source>
</evidence>
<dbReference type="GO" id="GO:0006508">
    <property type="term" value="P:proteolysis"/>
    <property type="evidence" value="ECO:0007669"/>
    <property type="project" value="UniProtKB-KW"/>
</dbReference>
<feature type="binding site" evidence="8">
    <location>
        <position position="164"/>
    </location>
    <ligand>
        <name>Zn(2+)</name>
        <dbReference type="ChEBI" id="CHEBI:29105"/>
        <label>2</label>
    </ligand>
</feature>
<proteinExistence type="inferred from homology"/>
<keyword evidence="4 8" id="KW-0479">Metal-binding</keyword>
<dbReference type="PATRIC" id="fig|869279.4.peg.1561"/>
<dbReference type="InterPro" id="IPR008007">
    <property type="entry name" value="Peptidase_M42"/>
</dbReference>
<dbReference type="PANTHER" id="PTHR32481">
    <property type="entry name" value="AMINOPEPTIDASE"/>
    <property type="match status" value="1"/>
</dbReference>
<dbReference type="AlphaFoldDB" id="A0A0N8GQ15"/>
<gene>
    <name evidence="9" type="ORF">SE15_09760</name>
</gene>
<comment type="cofactor">
    <cofactor evidence="8">
        <name>a divalent metal cation</name>
        <dbReference type="ChEBI" id="CHEBI:60240"/>
    </cofactor>
    <text evidence="8">Binds 2 divalent metal cations per subunit.</text>
</comment>
<evidence type="ECO:0000256" key="8">
    <source>
        <dbReference type="PIRSR" id="PIRSR001123-2"/>
    </source>
</evidence>
<feature type="binding site" evidence="8">
    <location>
        <position position="63"/>
    </location>
    <ligand>
        <name>Zn(2+)</name>
        <dbReference type="ChEBI" id="CHEBI:29105"/>
        <label>1</label>
    </ligand>
</feature>
<keyword evidence="3" id="KW-0645">Protease</keyword>
<reference evidence="9 10" key="1">
    <citation type="submission" date="2015-07" db="EMBL/GenBank/DDBJ databases">
        <title>Whole genome sequence of Thermanaerothrix daxensis DSM 23592.</title>
        <authorList>
            <person name="Hemp J."/>
            <person name="Ward L.M."/>
            <person name="Pace L.A."/>
            <person name="Fischer W.W."/>
        </authorList>
    </citation>
    <scope>NUCLEOTIDE SEQUENCE [LARGE SCALE GENOMIC DNA]</scope>
    <source>
        <strain evidence="9 10">GNS-1</strain>
    </source>
</reference>
<feature type="binding site" evidence="8">
    <location>
        <position position="164"/>
    </location>
    <ligand>
        <name>Zn(2+)</name>
        <dbReference type="ChEBI" id="CHEBI:29105"/>
        <label>1</label>
    </ligand>
</feature>
<organism evidence="9 10">
    <name type="scientific">Thermanaerothrix daxensis</name>
    <dbReference type="NCBI Taxonomy" id="869279"/>
    <lineage>
        <taxon>Bacteria</taxon>
        <taxon>Bacillati</taxon>
        <taxon>Chloroflexota</taxon>
        <taxon>Anaerolineae</taxon>
        <taxon>Anaerolineales</taxon>
        <taxon>Anaerolineaceae</taxon>
        <taxon>Thermanaerothrix</taxon>
    </lineage>
</organism>
<dbReference type="EMBL" id="LGKO01000005">
    <property type="protein sequence ID" value="KPL82434.1"/>
    <property type="molecule type" value="Genomic_DNA"/>
</dbReference>
<feature type="binding site" evidence="8">
    <location>
        <position position="195"/>
    </location>
    <ligand>
        <name>Zn(2+)</name>
        <dbReference type="ChEBI" id="CHEBI:29105"/>
        <label>2</label>
    </ligand>
</feature>
<dbReference type="RefSeq" id="WP_054521923.1">
    <property type="nucleotide sequence ID" value="NZ_LGKO01000005.1"/>
</dbReference>
<evidence type="ECO:0000256" key="2">
    <source>
        <dbReference type="ARBA" id="ARBA00022438"/>
    </source>
</evidence>
<evidence type="ECO:0000313" key="10">
    <source>
        <dbReference type="Proteomes" id="UP000050544"/>
    </source>
</evidence>
<name>A0A0N8GQ15_9CHLR</name>
<dbReference type="InterPro" id="IPR051464">
    <property type="entry name" value="Peptidase_M42_aminopept"/>
</dbReference>
<keyword evidence="10" id="KW-1185">Reference proteome</keyword>
<keyword evidence="2 9" id="KW-0031">Aminopeptidase</keyword>
<evidence type="ECO:0000256" key="7">
    <source>
        <dbReference type="PIRSR" id="PIRSR001123-1"/>
    </source>
</evidence>
<dbReference type="InterPro" id="IPR023367">
    <property type="entry name" value="Peptidase_M42_dom2"/>
</dbReference>
<feature type="binding site" evidence="8">
    <location>
        <position position="303"/>
    </location>
    <ligand>
        <name>Zn(2+)</name>
        <dbReference type="ChEBI" id="CHEBI:29105"/>
        <label>2</label>
    </ligand>
</feature>
<dbReference type="GO" id="GO:0046872">
    <property type="term" value="F:metal ion binding"/>
    <property type="evidence" value="ECO:0007669"/>
    <property type="project" value="UniProtKB-UniRule"/>
</dbReference>
<evidence type="ECO:0000256" key="5">
    <source>
        <dbReference type="ARBA" id="ARBA00022801"/>
    </source>
</evidence>
<accession>A0A0N8GQ15</accession>
<dbReference type="SUPFAM" id="SSF53187">
    <property type="entry name" value="Zn-dependent exopeptidases"/>
    <property type="match status" value="1"/>
</dbReference>
<sequence>MKDLIRKLVEAIGPSGYEQAIRELIKEEVAPYADEIRVDAMGNLIVRKGQKREGGLRIMTAAHMDEIGVIATHIEEDGFVRFTTIGGVRPHTCLGGRVQFVNGVRGVIGGEKLDSMERVHSFDRLFIDVGATSKEDCPVKVGDVAAFERPFLDLGKRLVAKSMDDRIACAVQIEALRRLQTTPHEVYFVFSTQEEVGTRGAATAAFGIDPELGLSVDVTLTGDTPKGMKMAVALGKGPAIKVRDSGMLADPRVVRWMVEMAEKAHIPYQLEVLEAGSTDARAIQLTRAGVISGCLSIPCRYIHSPSEMVDYDDVQNAVSLLVALLSQPVNLA</sequence>